<reference evidence="7 8" key="1">
    <citation type="submission" date="2024-11" db="EMBL/GenBank/DDBJ databases">
        <title>Chromosome-level genome assembly of the freshwater bivalve Anodonta woodiana.</title>
        <authorList>
            <person name="Chen X."/>
        </authorList>
    </citation>
    <scope>NUCLEOTIDE SEQUENCE [LARGE SCALE GENOMIC DNA]</scope>
    <source>
        <strain evidence="7">MN2024</strain>
        <tissue evidence="7">Gills</tissue>
    </source>
</reference>
<organism evidence="7 8">
    <name type="scientific">Sinanodonta woodiana</name>
    <name type="common">Chinese pond mussel</name>
    <name type="synonym">Anodonta woodiana</name>
    <dbReference type="NCBI Taxonomy" id="1069815"/>
    <lineage>
        <taxon>Eukaryota</taxon>
        <taxon>Metazoa</taxon>
        <taxon>Spiralia</taxon>
        <taxon>Lophotrochozoa</taxon>
        <taxon>Mollusca</taxon>
        <taxon>Bivalvia</taxon>
        <taxon>Autobranchia</taxon>
        <taxon>Heteroconchia</taxon>
        <taxon>Palaeoheterodonta</taxon>
        <taxon>Unionida</taxon>
        <taxon>Unionoidea</taxon>
        <taxon>Unionidae</taxon>
        <taxon>Unioninae</taxon>
        <taxon>Sinanodonta</taxon>
    </lineage>
</organism>
<evidence type="ECO:0000256" key="1">
    <source>
        <dbReference type="ARBA" id="ARBA00022771"/>
    </source>
</evidence>
<dbReference type="AlphaFoldDB" id="A0ABD3WK05"/>
<dbReference type="InterPro" id="IPR001841">
    <property type="entry name" value="Znf_RING"/>
</dbReference>
<evidence type="ECO:0000256" key="3">
    <source>
        <dbReference type="PROSITE-ProRule" id="PRU00175"/>
    </source>
</evidence>
<dbReference type="PANTHER" id="PTHR15379">
    <property type="entry name" value="CELL GROWTH REGULATOR WITH RING FINGER DOMAIN PROTEIN 1"/>
    <property type="match status" value="1"/>
</dbReference>
<feature type="compositionally biased region" description="Polar residues" evidence="4">
    <location>
        <begin position="246"/>
        <end position="271"/>
    </location>
</feature>
<feature type="compositionally biased region" description="Polar residues" evidence="4">
    <location>
        <begin position="290"/>
        <end position="308"/>
    </location>
</feature>
<protein>
    <recommendedName>
        <fullName evidence="6">RING-type domain-containing protein</fullName>
    </recommendedName>
</protein>
<keyword evidence="5" id="KW-0472">Membrane</keyword>
<dbReference type="SUPFAM" id="SSF57850">
    <property type="entry name" value="RING/U-box"/>
    <property type="match status" value="1"/>
</dbReference>
<gene>
    <name evidence="7" type="ORF">ACJMK2_036643</name>
</gene>
<evidence type="ECO:0000259" key="6">
    <source>
        <dbReference type="PROSITE" id="PS50089"/>
    </source>
</evidence>
<sequence>MVDVAQLSIFANYSNFYSILTVLVCFIVMVVFILRLNGDNLLSSNPIHYNRAIEKQIVGLKNPFSVLIQKDVVSSLQAGIHLEISLLKTCLMSVLWGVNIEDFQKVLYWSSKTIIQQLALGEILKGSYLHKIEVQRLISNGETIQMYYPCPEVVTEERLGPPQRKLYPVVIITGVDNSKDQMDKENDIVATFTIIHLKDSVCPLDSHIVYQFLKTSNNQLLSLQPIFLVSPEVSESDVSMMERSPHFSSAASKYGPSQPSTQALERNTSPSGGELTAGRTYNDSERSSHRQINLRMNDNIGTSRDTEQFTSSCVRSSLLASKTEYHGHTSERRDIKEFSEAEYNEQEIRNHVKDTSKSCDQSSGSNHVDNHDYGECIVCQTAQIDYALLPCRHACICHMCFKLLDRCPICRGYIESYFKMRNFTPNEELQPPAIPVFTRISDLFSLRNWEQFNQRLNEYLGFN</sequence>
<comment type="caution">
    <text evidence="7">The sequence shown here is derived from an EMBL/GenBank/DDBJ whole genome shotgun (WGS) entry which is preliminary data.</text>
</comment>
<keyword evidence="1 3" id="KW-0479">Metal-binding</keyword>
<feature type="domain" description="RING-type" evidence="6">
    <location>
        <begin position="376"/>
        <end position="411"/>
    </location>
</feature>
<dbReference type="Proteomes" id="UP001634394">
    <property type="component" value="Unassembled WGS sequence"/>
</dbReference>
<proteinExistence type="predicted"/>
<evidence type="ECO:0000313" key="8">
    <source>
        <dbReference type="Proteomes" id="UP001634394"/>
    </source>
</evidence>
<dbReference type="Gene3D" id="3.30.40.10">
    <property type="entry name" value="Zinc/RING finger domain, C3HC4 (zinc finger)"/>
    <property type="match status" value="1"/>
</dbReference>
<dbReference type="InterPro" id="IPR013083">
    <property type="entry name" value="Znf_RING/FYVE/PHD"/>
</dbReference>
<evidence type="ECO:0000256" key="5">
    <source>
        <dbReference type="SAM" id="Phobius"/>
    </source>
</evidence>
<keyword evidence="8" id="KW-1185">Reference proteome</keyword>
<keyword evidence="1 3" id="KW-0863">Zinc-finger</keyword>
<dbReference type="InterPro" id="IPR042496">
    <property type="entry name" value="CGRF1"/>
</dbReference>
<keyword evidence="5" id="KW-1133">Transmembrane helix</keyword>
<dbReference type="PROSITE" id="PS50089">
    <property type="entry name" value="ZF_RING_2"/>
    <property type="match status" value="1"/>
</dbReference>
<dbReference type="GO" id="GO:0008270">
    <property type="term" value="F:zinc ion binding"/>
    <property type="evidence" value="ECO:0007669"/>
    <property type="project" value="UniProtKB-KW"/>
</dbReference>
<dbReference type="Pfam" id="PF13920">
    <property type="entry name" value="zf-C3HC4_3"/>
    <property type="match status" value="1"/>
</dbReference>
<keyword evidence="2" id="KW-0862">Zinc</keyword>
<dbReference type="PANTHER" id="PTHR15379:SF2">
    <property type="entry name" value="CELL GROWTH REGULATOR WITH RING FINGER DOMAIN PROTEIN 1"/>
    <property type="match status" value="1"/>
</dbReference>
<dbReference type="EMBL" id="JBJQND010000006">
    <property type="protein sequence ID" value="KAL3873543.1"/>
    <property type="molecule type" value="Genomic_DNA"/>
</dbReference>
<name>A0ABD3WK05_SINWO</name>
<keyword evidence="5" id="KW-0812">Transmembrane</keyword>
<dbReference type="CDD" id="cd16787">
    <property type="entry name" value="mRING-HC-C3HC5_CGRF1"/>
    <property type="match status" value="1"/>
</dbReference>
<feature type="transmembrane region" description="Helical" evidence="5">
    <location>
        <begin position="16"/>
        <end position="34"/>
    </location>
</feature>
<evidence type="ECO:0000256" key="2">
    <source>
        <dbReference type="ARBA" id="ARBA00022833"/>
    </source>
</evidence>
<evidence type="ECO:0000313" key="7">
    <source>
        <dbReference type="EMBL" id="KAL3873543.1"/>
    </source>
</evidence>
<accession>A0ABD3WK05</accession>
<evidence type="ECO:0000256" key="4">
    <source>
        <dbReference type="SAM" id="MobiDB-lite"/>
    </source>
</evidence>
<feature type="region of interest" description="Disordered" evidence="4">
    <location>
        <begin position="239"/>
        <end position="308"/>
    </location>
</feature>